<dbReference type="Proteomes" id="UP001597079">
    <property type="component" value="Unassembled WGS sequence"/>
</dbReference>
<dbReference type="PANTHER" id="PTHR43420">
    <property type="entry name" value="ACETYLTRANSFERASE"/>
    <property type="match status" value="1"/>
</dbReference>
<keyword evidence="1 4" id="KW-0808">Transferase</keyword>
<dbReference type="GO" id="GO:0016746">
    <property type="term" value="F:acyltransferase activity"/>
    <property type="evidence" value="ECO:0007669"/>
    <property type="project" value="UniProtKB-KW"/>
</dbReference>
<dbReference type="InterPro" id="IPR000182">
    <property type="entry name" value="GNAT_dom"/>
</dbReference>
<dbReference type="Gene3D" id="3.40.630.30">
    <property type="match status" value="1"/>
</dbReference>
<dbReference type="RefSeq" id="WP_377945062.1">
    <property type="nucleotide sequence ID" value="NZ_JBHUCX010000086.1"/>
</dbReference>
<protein>
    <submittedName>
        <fullName evidence="4">GNAT family N-acetyltransferase</fullName>
        <ecNumber evidence="4">2.3.-.-</ecNumber>
    </submittedName>
</protein>
<keyword evidence="2 4" id="KW-0012">Acyltransferase</keyword>
<feature type="domain" description="N-acetyltransferase" evidence="3">
    <location>
        <begin position="14"/>
        <end position="151"/>
    </location>
</feature>
<dbReference type="PROSITE" id="PS51186">
    <property type="entry name" value="GNAT"/>
    <property type="match status" value="1"/>
</dbReference>
<accession>A0ABW4JL30</accession>
<gene>
    <name evidence="4" type="ORF">ACFSB2_20955</name>
</gene>
<dbReference type="EMBL" id="JBHUCX010000086">
    <property type="protein sequence ID" value="MFD1677147.1"/>
    <property type="molecule type" value="Genomic_DNA"/>
</dbReference>
<dbReference type="InterPro" id="IPR050680">
    <property type="entry name" value="YpeA/RimI_acetyltransf"/>
</dbReference>
<comment type="caution">
    <text evidence="4">The sequence shown here is derived from an EMBL/GenBank/DDBJ whole genome shotgun (WGS) entry which is preliminary data.</text>
</comment>
<organism evidence="4 5">
    <name type="scientific">Alicyclobacillus fodiniaquatilis</name>
    <dbReference type="NCBI Taxonomy" id="1661150"/>
    <lineage>
        <taxon>Bacteria</taxon>
        <taxon>Bacillati</taxon>
        <taxon>Bacillota</taxon>
        <taxon>Bacilli</taxon>
        <taxon>Bacillales</taxon>
        <taxon>Alicyclobacillaceae</taxon>
        <taxon>Alicyclobacillus</taxon>
    </lineage>
</organism>
<dbReference type="InterPro" id="IPR016181">
    <property type="entry name" value="Acyl_CoA_acyltransferase"/>
</dbReference>
<evidence type="ECO:0000256" key="2">
    <source>
        <dbReference type="ARBA" id="ARBA00023315"/>
    </source>
</evidence>
<dbReference type="SUPFAM" id="SSF55729">
    <property type="entry name" value="Acyl-CoA N-acyltransferases (Nat)"/>
    <property type="match status" value="1"/>
</dbReference>
<sequence>MIHLYRAALVDEIPKIVEMKYKMYEETGMANRLLPDFHKLVQEDYRDLYQAGIAQHFVIEIDNQLIACAGAFIRDDAPYRYLKLRSYGLIGDVFVEPPFRKKGYARMLTNAALEWFSEKNIRLFRLHASDTARHLYESLGFTPTPEMGLFR</sequence>
<dbReference type="CDD" id="cd04301">
    <property type="entry name" value="NAT_SF"/>
    <property type="match status" value="1"/>
</dbReference>
<proteinExistence type="predicted"/>
<evidence type="ECO:0000313" key="5">
    <source>
        <dbReference type="Proteomes" id="UP001597079"/>
    </source>
</evidence>
<evidence type="ECO:0000256" key="1">
    <source>
        <dbReference type="ARBA" id="ARBA00022679"/>
    </source>
</evidence>
<dbReference type="Pfam" id="PF00583">
    <property type="entry name" value="Acetyltransf_1"/>
    <property type="match status" value="1"/>
</dbReference>
<name>A0ABW4JL30_9BACL</name>
<dbReference type="EC" id="2.3.-.-" evidence="4"/>
<reference evidence="5" key="1">
    <citation type="journal article" date="2019" name="Int. J. Syst. Evol. Microbiol.">
        <title>The Global Catalogue of Microorganisms (GCM) 10K type strain sequencing project: providing services to taxonomists for standard genome sequencing and annotation.</title>
        <authorList>
            <consortium name="The Broad Institute Genomics Platform"/>
            <consortium name="The Broad Institute Genome Sequencing Center for Infectious Disease"/>
            <person name="Wu L."/>
            <person name="Ma J."/>
        </authorList>
    </citation>
    <scope>NUCLEOTIDE SEQUENCE [LARGE SCALE GENOMIC DNA]</scope>
    <source>
        <strain evidence="5">CGMCC 1.12286</strain>
    </source>
</reference>
<keyword evidence="5" id="KW-1185">Reference proteome</keyword>
<evidence type="ECO:0000259" key="3">
    <source>
        <dbReference type="PROSITE" id="PS51186"/>
    </source>
</evidence>
<evidence type="ECO:0000313" key="4">
    <source>
        <dbReference type="EMBL" id="MFD1677147.1"/>
    </source>
</evidence>